<evidence type="ECO:0000313" key="4">
    <source>
        <dbReference type="Proteomes" id="UP000683000"/>
    </source>
</evidence>
<feature type="region of interest" description="Disordered" evidence="1">
    <location>
        <begin position="201"/>
        <end position="223"/>
    </location>
</feature>
<feature type="region of interest" description="Disordered" evidence="1">
    <location>
        <begin position="1"/>
        <end position="91"/>
    </location>
</feature>
<keyword evidence="4" id="KW-1185">Reference proteome</keyword>
<evidence type="ECO:0000313" key="2">
    <source>
        <dbReference type="EMBL" id="KAG6369291.1"/>
    </source>
</evidence>
<dbReference type="EMBL" id="JAGFBS010000086">
    <property type="protein sequence ID" value="KAG6369377.1"/>
    <property type="molecule type" value="Genomic_DNA"/>
</dbReference>
<proteinExistence type="predicted"/>
<accession>A0A8I2YCH4</accession>
<name>A0A8I2YCH4_9AGAM</name>
<dbReference type="EMBL" id="JAGFBS010000092">
    <property type="protein sequence ID" value="KAG6369291.1"/>
    <property type="molecule type" value="Genomic_DNA"/>
</dbReference>
<organism evidence="3 4">
    <name type="scientific">Boletus reticuloceps</name>
    <dbReference type="NCBI Taxonomy" id="495285"/>
    <lineage>
        <taxon>Eukaryota</taxon>
        <taxon>Fungi</taxon>
        <taxon>Dikarya</taxon>
        <taxon>Basidiomycota</taxon>
        <taxon>Agaricomycotina</taxon>
        <taxon>Agaricomycetes</taxon>
        <taxon>Agaricomycetidae</taxon>
        <taxon>Boletales</taxon>
        <taxon>Boletineae</taxon>
        <taxon>Boletaceae</taxon>
        <taxon>Boletoideae</taxon>
        <taxon>Boletus</taxon>
    </lineage>
</organism>
<feature type="compositionally biased region" description="Low complexity" evidence="1">
    <location>
        <begin position="41"/>
        <end position="50"/>
    </location>
</feature>
<reference evidence="3" key="1">
    <citation type="submission" date="2021-03" db="EMBL/GenBank/DDBJ databases">
        <title>Evolutionary innovations through gain and loss of genes in the ectomycorrhizal Boletales.</title>
        <authorList>
            <person name="Wu G."/>
            <person name="Miyauchi S."/>
            <person name="Morin E."/>
            <person name="Yang Z.-L."/>
            <person name="Xu J."/>
            <person name="Martin F.M."/>
        </authorList>
    </citation>
    <scope>NUCLEOTIDE SEQUENCE</scope>
    <source>
        <strain evidence="3">BR01</strain>
    </source>
</reference>
<evidence type="ECO:0000313" key="3">
    <source>
        <dbReference type="EMBL" id="KAG6369377.1"/>
    </source>
</evidence>
<dbReference type="OrthoDB" id="2622919at2759"/>
<sequence length="472" mass="51305">MSLQMAGDSDNTPCQTSDIDATEGEQIGGGRRAPSPPPTQTPTRLRTTVRATPKDCGLVREAQTRRGQLLPAQAPSAEDDPFQTSPSAATDSSRVHCASLLFGNIEPSGDSFFLREEKTCTIPVPSVESNDDQHVEQESTPVGGHLPATSPKVIPAAAKPFSKAARQSAVRPPSLDTKTQGQATKLMAAPRTPSPVCSLGLEGGMGDDDLNDDTPHQQPNPDYLPVLPADKAGLYEDLAMDVCRPDTPSPADPRPSGDPLPALLNNQHDQQPSVVTGRTSAQVNAVLEEHFQQIHQLFSDLAMKVGLPIHQVVARFSKLFACNNHGNSWNLYQSYFQAHKAQELSRLGEDDVVTATPTDKMAQCYKCFREKYLDTHQEILMTWHDAEALGSRDKTIAQRSQLFFKTAKKIEQQCMAMAKCHAFEAAFVMAGSVVNQDLPLGFSFTTAGAEGFFSERCRADKDEIVGHFKAHV</sequence>
<feature type="compositionally biased region" description="Polar residues" evidence="1">
    <location>
        <begin position="82"/>
        <end position="91"/>
    </location>
</feature>
<feature type="region of interest" description="Disordered" evidence="1">
    <location>
        <begin position="124"/>
        <end position="152"/>
    </location>
</feature>
<gene>
    <name evidence="3" type="ORF">JVT61DRAFT_14986</name>
    <name evidence="2" type="ORF">JVT61DRAFT_15506</name>
</gene>
<feature type="compositionally biased region" description="Polar residues" evidence="1">
    <location>
        <begin position="264"/>
        <end position="274"/>
    </location>
</feature>
<feature type="region of interest" description="Disordered" evidence="1">
    <location>
        <begin position="165"/>
        <end position="185"/>
    </location>
</feature>
<evidence type="ECO:0000256" key="1">
    <source>
        <dbReference type="SAM" id="MobiDB-lite"/>
    </source>
</evidence>
<feature type="region of interest" description="Disordered" evidence="1">
    <location>
        <begin position="242"/>
        <end position="274"/>
    </location>
</feature>
<dbReference type="AlphaFoldDB" id="A0A8I2YCH4"/>
<feature type="compositionally biased region" description="Polar residues" evidence="1">
    <location>
        <begin position="1"/>
        <end position="19"/>
    </location>
</feature>
<protein>
    <submittedName>
        <fullName evidence="3">Uncharacterized protein</fullName>
    </submittedName>
</protein>
<comment type="caution">
    <text evidence="3">The sequence shown here is derived from an EMBL/GenBank/DDBJ whole genome shotgun (WGS) entry which is preliminary data.</text>
</comment>
<feature type="compositionally biased region" description="Pro residues" evidence="1">
    <location>
        <begin position="247"/>
        <end position="258"/>
    </location>
</feature>
<dbReference type="Proteomes" id="UP000683000">
    <property type="component" value="Unassembled WGS sequence"/>
</dbReference>